<keyword evidence="2" id="KW-0812">Transmembrane</keyword>
<evidence type="ECO:0000256" key="5">
    <source>
        <dbReference type="ARBA" id="ARBA00023136"/>
    </source>
</evidence>
<evidence type="ECO:0000256" key="1">
    <source>
        <dbReference type="ARBA" id="ARBA00004167"/>
    </source>
</evidence>
<sequence>MHKDQLLLLLLLILHPCFSIPLEINRCTTSCGEVTNISYPFRMKGDPKGCGDRNFELACINNRAVLDWKLGQYYVHSINYNNYTITVADVGLRKGNCSSLPLRSLSSADFNYVPDWYYRPRYAVAIAVIVGCMNAVNSPLYIDTSSCLDGLPFSNFSSTGRRLYAMVDPNVSSVETACTIEFMAVIGWWPVDGNDLRSYAQIHELMVDGFQLSWYPGRKKDLELVASRVSVERSLVSLDLARPAMRDLASPKAGELRPSLAGSGDSKPCSRPARLGLSLPPRACRGEVQLDCGRSPWPATGW</sequence>
<feature type="chain" id="PRO_5046490570" evidence="7">
    <location>
        <begin position="20"/>
        <end position="302"/>
    </location>
</feature>
<evidence type="ECO:0000256" key="6">
    <source>
        <dbReference type="SAM" id="MobiDB-lite"/>
    </source>
</evidence>
<evidence type="ECO:0000256" key="3">
    <source>
        <dbReference type="ARBA" id="ARBA00022729"/>
    </source>
</evidence>
<keyword evidence="9" id="KW-1185">Reference proteome</keyword>
<gene>
    <name evidence="10" type="primary">LOC125315857</name>
</gene>
<evidence type="ECO:0000313" key="10">
    <source>
        <dbReference type="RefSeq" id="XP_048137882.1"/>
    </source>
</evidence>
<accession>A0ABM3HMQ7</accession>
<evidence type="ECO:0000256" key="2">
    <source>
        <dbReference type="ARBA" id="ARBA00022692"/>
    </source>
</evidence>
<reference evidence="10" key="1">
    <citation type="submission" date="2025-08" db="UniProtKB">
        <authorList>
            <consortium name="RefSeq"/>
        </authorList>
    </citation>
    <scope>IDENTIFICATION</scope>
    <source>
        <tissue evidence="10">Leaf</tissue>
    </source>
</reference>
<evidence type="ECO:0000256" key="7">
    <source>
        <dbReference type="SAM" id="SignalP"/>
    </source>
</evidence>
<evidence type="ECO:0000256" key="4">
    <source>
        <dbReference type="ARBA" id="ARBA00022989"/>
    </source>
</evidence>
<feature type="region of interest" description="Disordered" evidence="6">
    <location>
        <begin position="250"/>
        <end position="274"/>
    </location>
</feature>
<evidence type="ECO:0000259" key="8">
    <source>
        <dbReference type="Pfam" id="PF13947"/>
    </source>
</evidence>
<keyword evidence="3 7" id="KW-0732">Signal</keyword>
<name>A0ABM3HMQ7_9MYRT</name>
<keyword evidence="4" id="KW-1133">Transmembrane helix</keyword>
<keyword evidence="5" id="KW-0472">Membrane</keyword>
<organism evidence="9 10">
    <name type="scientific">Rhodamnia argentea</name>
    <dbReference type="NCBI Taxonomy" id="178133"/>
    <lineage>
        <taxon>Eukaryota</taxon>
        <taxon>Viridiplantae</taxon>
        <taxon>Streptophyta</taxon>
        <taxon>Embryophyta</taxon>
        <taxon>Tracheophyta</taxon>
        <taxon>Spermatophyta</taxon>
        <taxon>Magnoliopsida</taxon>
        <taxon>eudicotyledons</taxon>
        <taxon>Gunneridae</taxon>
        <taxon>Pentapetalae</taxon>
        <taxon>rosids</taxon>
        <taxon>malvids</taxon>
        <taxon>Myrtales</taxon>
        <taxon>Myrtaceae</taxon>
        <taxon>Myrtoideae</taxon>
        <taxon>Myrteae</taxon>
        <taxon>Australasian group</taxon>
        <taxon>Rhodamnia</taxon>
    </lineage>
</organism>
<dbReference type="InterPro" id="IPR025287">
    <property type="entry name" value="WAK_GUB"/>
</dbReference>
<dbReference type="PANTHER" id="PTHR33138">
    <property type="entry name" value="OS01G0690200 PROTEIN"/>
    <property type="match status" value="1"/>
</dbReference>
<dbReference type="PANTHER" id="PTHR33138:SF76">
    <property type="entry name" value="WALL-ASSOCIATED RECEPTOR KINASE CARBOXY-TERMINAL PROTEIN"/>
    <property type="match status" value="1"/>
</dbReference>
<dbReference type="GeneID" id="125315857"/>
<protein>
    <submittedName>
        <fullName evidence="10">Uncharacterized protein LOC125315857</fullName>
    </submittedName>
</protein>
<proteinExistence type="predicted"/>
<dbReference type="RefSeq" id="XP_048137882.1">
    <property type="nucleotide sequence ID" value="XM_048281925.1"/>
</dbReference>
<comment type="subcellular location">
    <subcellularLocation>
        <location evidence="1">Membrane</location>
        <topology evidence="1">Single-pass membrane protein</topology>
    </subcellularLocation>
</comment>
<feature type="domain" description="Wall-associated receptor kinase galacturonan-binding" evidence="8">
    <location>
        <begin position="27"/>
        <end position="89"/>
    </location>
</feature>
<evidence type="ECO:0000313" key="9">
    <source>
        <dbReference type="Proteomes" id="UP000827889"/>
    </source>
</evidence>
<feature type="signal peptide" evidence="7">
    <location>
        <begin position="1"/>
        <end position="19"/>
    </location>
</feature>
<dbReference type="Proteomes" id="UP000827889">
    <property type="component" value="Chromosome 7"/>
</dbReference>
<dbReference type="Pfam" id="PF13947">
    <property type="entry name" value="GUB_WAK_bind"/>
    <property type="match status" value="1"/>
</dbReference>